<dbReference type="EMBL" id="JBCAWK010000002">
    <property type="protein sequence ID" value="KAK8865907.1"/>
    <property type="molecule type" value="Genomic_DNA"/>
</dbReference>
<organism evidence="3 4">
    <name type="scientific">Kwoniella newhampshirensis</name>
    <dbReference type="NCBI Taxonomy" id="1651941"/>
    <lineage>
        <taxon>Eukaryota</taxon>
        <taxon>Fungi</taxon>
        <taxon>Dikarya</taxon>
        <taxon>Basidiomycota</taxon>
        <taxon>Agaricomycotina</taxon>
        <taxon>Tremellomycetes</taxon>
        <taxon>Tremellales</taxon>
        <taxon>Cryptococcaceae</taxon>
        <taxon>Kwoniella</taxon>
    </lineage>
</organism>
<dbReference type="RefSeq" id="XP_066805386.1">
    <property type="nucleotide sequence ID" value="XM_066944185.1"/>
</dbReference>
<dbReference type="GeneID" id="92178314"/>
<feature type="transmembrane region" description="Helical" evidence="2">
    <location>
        <begin position="99"/>
        <end position="116"/>
    </location>
</feature>
<keyword evidence="2" id="KW-0812">Transmembrane</keyword>
<dbReference type="KEGG" id="kne:92178314"/>
<name>A0AAW0Z4N7_9TREE</name>
<accession>A0AAW0Z4N7</accession>
<dbReference type="AlphaFoldDB" id="A0AAW0Z4N7"/>
<feature type="compositionally biased region" description="Low complexity" evidence="1">
    <location>
        <begin position="193"/>
        <end position="202"/>
    </location>
</feature>
<sequence length="299" mass="33064">MNDTAICQAYEPILTCPHKTIPSPPKIRIPASIAQPLYSTFQERMSDDLHPMLLLLLLARSFAMKALIPIRPVLHCISELIIDPAIRLVSSVMGDGKNQMIALLAVVIIILLHCIGSRARSAKFTSLYGGIGNELEELGFEKKRDRSMVQNTSVRSVRRSPSSKKVVRSTIVTIKPCTSGHKPHTNIKTRPGTTSNSIDTDSIDSQTDLELKTGSDIGRQSFSSPHTNLTKLLIPRTSSIWPERYQAALAMAIETDGVVLLGKGWVTSDLSSGTIEMRENDMAIDTLFQRTWEGIEWID</sequence>
<protein>
    <submittedName>
        <fullName evidence="3">Uncharacterized protein</fullName>
    </submittedName>
</protein>
<keyword evidence="2" id="KW-1133">Transmembrane helix</keyword>
<evidence type="ECO:0000313" key="3">
    <source>
        <dbReference type="EMBL" id="KAK8865907.1"/>
    </source>
</evidence>
<proteinExistence type="predicted"/>
<evidence type="ECO:0000256" key="2">
    <source>
        <dbReference type="SAM" id="Phobius"/>
    </source>
</evidence>
<keyword evidence="4" id="KW-1185">Reference proteome</keyword>
<dbReference type="Proteomes" id="UP001388673">
    <property type="component" value="Unassembled WGS sequence"/>
</dbReference>
<keyword evidence="2" id="KW-0472">Membrane</keyword>
<feature type="region of interest" description="Disordered" evidence="1">
    <location>
        <begin position="178"/>
        <end position="202"/>
    </location>
</feature>
<evidence type="ECO:0000256" key="1">
    <source>
        <dbReference type="SAM" id="MobiDB-lite"/>
    </source>
</evidence>
<comment type="caution">
    <text evidence="3">The sequence shown here is derived from an EMBL/GenBank/DDBJ whole genome shotgun (WGS) entry which is preliminary data.</text>
</comment>
<gene>
    <name evidence="3" type="ORF">IAR55_001055</name>
</gene>
<reference evidence="3 4" key="1">
    <citation type="journal article" date="2024" name="bioRxiv">
        <title>Comparative genomics of Cryptococcus and Kwoniella reveals pathogenesis evolution and contrasting karyotype dynamics via intercentromeric recombination or chromosome fusion.</title>
        <authorList>
            <person name="Coelho M.A."/>
            <person name="David-Palma M."/>
            <person name="Shea T."/>
            <person name="Bowers K."/>
            <person name="McGinley-Smith S."/>
            <person name="Mohammad A.W."/>
            <person name="Gnirke A."/>
            <person name="Yurkov A.M."/>
            <person name="Nowrousian M."/>
            <person name="Sun S."/>
            <person name="Cuomo C.A."/>
            <person name="Heitman J."/>
        </authorList>
    </citation>
    <scope>NUCLEOTIDE SEQUENCE [LARGE SCALE GENOMIC DNA]</scope>
    <source>
        <strain evidence="3 4">CBS 13917</strain>
    </source>
</reference>
<evidence type="ECO:0000313" key="4">
    <source>
        <dbReference type="Proteomes" id="UP001388673"/>
    </source>
</evidence>